<feature type="chain" id="PRO_5043786238" evidence="4">
    <location>
        <begin position="28"/>
        <end position="682"/>
    </location>
</feature>
<evidence type="ECO:0000256" key="4">
    <source>
        <dbReference type="SAM" id="SignalP"/>
    </source>
</evidence>
<evidence type="ECO:0000313" key="7">
    <source>
        <dbReference type="Proteomes" id="UP000762676"/>
    </source>
</evidence>
<feature type="domain" description="CUB" evidence="5">
    <location>
        <begin position="172"/>
        <end position="308"/>
    </location>
</feature>
<sequence length="682" mass="74934">MRTHLFHIPKSAFLGAALLFVTSLTDGASLCDQLRIQKEVRDEAENYTFPEPLNANASVPSLTQGYEKTATCEMLFKPSSSTDQVKLAFGSVDLDPPETPGNYTTCRDKIVLYDGDSTSAPILSTICGGRTPTVLSKDNSILLVFTRDPANNRSDRGFSLTYQAFEDLHSPCGQGRIEITTFDGPIIFKFSEQDSISRDDRPFSGYPYGKNISACTLLFEPLFSTSQVKMVFENVNLNPPEIAGDYDTCADKIVLYDGNATSDPILATVCGGLTPTVFSKNKSILLVFTRDPTSNRSERNFSLTYESFEDLDSSCGQKRSADTFGLAYNFLEPSNANYSPFHSTPFKKPYPCGILFESSMSSLRTHQMHMAFRKVDLDPPKTAGDYNTCGDKVVLYDGNTTSAPILATACGGSTPNVQSTGNSILLVFTRDPASNSSHRGFSLETDTFFEVPSSCGQGGIEKTAMSYPSVFNFPDDTFNIPIFNSPQVRFDKNITTCAIFFKPDSYFSSAKLKLDFESVDLDTPGVAGDYNTCADKIVLYDGNTTSAPILATACGGLTPTVLSTDNSILLVFTRDPASNSTDTGFSLTYQAFEDVPSLCGRERIVKTAVQSKHLMFQFPEDTYKEAFSISPLYRYEKNITTCEVLFKPFFSVDQVKLVFEWVDLDPPAVAGDYTTCREDCSL</sequence>
<feature type="domain" description="CUB" evidence="5">
    <location>
        <begin position="31"/>
        <end position="165"/>
    </location>
</feature>
<evidence type="ECO:0000259" key="5">
    <source>
        <dbReference type="PROSITE" id="PS01180"/>
    </source>
</evidence>
<keyword evidence="7" id="KW-1185">Reference proteome</keyword>
<gene>
    <name evidence="6" type="ORF">ElyMa_003408200</name>
</gene>
<dbReference type="InterPro" id="IPR000859">
    <property type="entry name" value="CUB_dom"/>
</dbReference>
<evidence type="ECO:0000256" key="1">
    <source>
        <dbReference type="ARBA" id="ARBA00022737"/>
    </source>
</evidence>
<feature type="domain" description="CUB" evidence="5">
    <location>
        <begin position="315"/>
        <end position="448"/>
    </location>
</feature>
<proteinExistence type="predicted"/>
<protein>
    <submittedName>
        <fullName evidence="6">Cubilin</fullName>
    </submittedName>
</protein>
<feature type="signal peptide" evidence="4">
    <location>
        <begin position="1"/>
        <end position="27"/>
    </location>
</feature>
<dbReference type="SMART" id="SM00042">
    <property type="entry name" value="CUB"/>
    <property type="match status" value="3"/>
</dbReference>
<keyword evidence="2" id="KW-1015">Disulfide bond</keyword>
<dbReference type="EMBL" id="BMAT01007015">
    <property type="protein sequence ID" value="GFS24146.1"/>
    <property type="molecule type" value="Genomic_DNA"/>
</dbReference>
<keyword evidence="4" id="KW-0732">Signal</keyword>
<dbReference type="PANTHER" id="PTHR24251">
    <property type="entry name" value="OVOCHYMASE-RELATED"/>
    <property type="match status" value="1"/>
</dbReference>
<dbReference type="Pfam" id="PF00431">
    <property type="entry name" value="CUB"/>
    <property type="match status" value="3"/>
</dbReference>
<evidence type="ECO:0000313" key="6">
    <source>
        <dbReference type="EMBL" id="GFS24146.1"/>
    </source>
</evidence>
<organism evidence="6 7">
    <name type="scientific">Elysia marginata</name>
    <dbReference type="NCBI Taxonomy" id="1093978"/>
    <lineage>
        <taxon>Eukaryota</taxon>
        <taxon>Metazoa</taxon>
        <taxon>Spiralia</taxon>
        <taxon>Lophotrochozoa</taxon>
        <taxon>Mollusca</taxon>
        <taxon>Gastropoda</taxon>
        <taxon>Heterobranchia</taxon>
        <taxon>Euthyneura</taxon>
        <taxon>Panpulmonata</taxon>
        <taxon>Sacoglossa</taxon>
        <taxon>Placobranchoidea</taxon>
        <taxon>Plakobranchidae</taxon>
        <taxon>Elysia</taxon>
    </lineage>
</organism>
<dbReference type="PROSITE" id="PS01180">
    <property type="entry name" value="CUB"/>
    <property type="match status" value="4"/>
</dbReference>
<name>A0AAV4JRY7_9GAST</name>
<feature type="domain" description="CUB" evidence="5">
    <location>
        <begin position="455"/>
        <end position="592"/>
    </location>
</feature>
<accession>A0AAV4JRY7</accession>
<dbReference type="Gene3D" id="2.60.120.290">
    <property type="entry name" value="Spermadhesin, CUB domain"/>
    <property type="match status" value="4"/>
</dbReference>
<comment type="caution">
    <text evidence="3">Lacks conserved residue(s) required for the propagation of feature annotation.</text>
</comment>
<dbReference type="PANTHER" id="PTHR24251:SF37">
    <property type="entry name" value="CUB DOMAIN-CONTAINING PROTEIN"/>
    <property type="match status" value="1"/>
</dbReference>
<dbReference type="SUPFAM" id="SSF49854">
    <property type="entry name" value="Spermadhesin, CUB domain"/>
    <property type="match status" value="4"/>
</dbReference>
<keyword evidence="1" id="KW-0677">Repeat</keyword>
<dbReference type="InterPro" id="IPR035914">
    <property type="entry name" value="Sperma_CUB_dom_sf"/>
</dbReference>
<dbReference type="CDD" id="cd00041">
    <property type="entry name" value="CUB"/>
    <property type="match status" value="3"/>
</dbReference>
<dbReference type="Proteomes" id="UP000762676">
    <property type="component" value="Unassembled WGS sequence"/>
</dbReference>
<evidence type="ECO:0000256" key="3">
    <source>
        <dbReference type="PROSITE-ProRule" id="PRU00059"/>
    </source>
</evidence>
<reference evidence="6 7" key="1">
    <citation type="journal article" date="2021" name="Elife">
        <title>Chloroplast acquisition without the gene transfer in kleptoplastic sea slugs, Plakobranchus ocellatus.</title>
        <authorList>
            <person name="Maeda T."/>
            <person name="Takahashi S."/>
            <person name="Yoshida T."/>
            <person name="Shimamura S."/>
            <person name="Takaki Y."/>
            <person name="Nagai Y."/>
            <person name="Toyoda A."/>
            <person name="Suzuki Y."/>
            <person name="Arimoto A."/>
            <person name="Ishii H."/>
            <person name="Satoh N."/>
            <person name="Nishiyama T."/>
            <person name="Hasebe M."/>
            <person name="Maruyama T."/>
            <person name="Minagawa J."/>
            <person name="Obokata J."/>
            <person name="Shigenobu S."/>
        </authorList>
    </citation>
    <scope>NUCLEOTIDE SEQUENCE [LARGE SCALE GENOMIC DNA]</scope>
</reference>
<dbReference type="AlphaFoldDB" id="A0AAV4JRY7"/>
<evidence type="ECO:0000256" key="2">
    <source>
        <dbReference type="ARBA" id="ARBA00023157"/>
    </source>
</evidence>
<comment type="caution">
    <text evidence="6">The sequence shown here is derived from an EMBL/GenBank/DDBJ whole genome shotgun (WGS) entry which is preliminary data.</text>
</comment>